<keyword evidence="2" id="KW-1185">Reference proteome</keyword>
<evidence type="ECO:0000313" key="2">
    <source>
        <dbReference type="Proteomes" id="UP000709295"/>
    </source>
</evidence>
<gene>
    <name evidence="1" type="ORF">JG688_00017857</name>
</gene>
<protein>
    <submittedName>
        <fullName evidence="1">Uncharacterized protein</fullName>
    </submittedName>
</protein>
<comment type="caution">
    <text evidence="1">The sequence shown here is derived from an EMBL/GenBank/DDBJ whole genome shotgun (WGS) entry which is preliminary data.</text>
</comment>
<reference evidence="1" key="1">
    <citation type="submission" date="2021-01" db="EMBL/GenBank/DDBJ databases">
        <title>Phytophthora aleatoria, a newly-described species from Pinus radiata is distinct from Phytophthora cactorum isolates based on comparative genomics.</title>
        <authorList>
            <person name="Mcdougal R."/>
            <person name="Panda P."/>
            <person name="Williams N."/>
            <person name="Studholme D.J."/>
        </authorList>
    </citation>
    <scope>NUCLEOTIDE SEQUENCE</scope>
    <source>
        <strain evidence="1">NZFS 4037</strain>
    </source>
</reference>
<organism evidence="1 2">
    <name type="scientific">Phytophthora aleatoria</name>
    <dbReference type="NCBI Taxonomy" id="2496075"/>
    <lineage>
        <taxon>Eukaryota</taxon>
        <taxon>Sar</taxon>
        <taxon>Stramenopiles</taxon>
        <taxon>Oomycota</taxon>
        <taxon>Peronosporomycetes</taxon>
        <taxon>Peronosporales</taxon>
        <taxon>Peronosporaceae</taxon>
        <taxon>Phytophthora</taxon>
    </lineage>
</organism>
<dbReference type="Proteomes" id="UP000709295">
    <property type="component" value="Unassembled WGS sequence"/>
</dbReference>
<evidence type="ECO:0000313" key="1">
    <source>
        <dbReference type="EMBL" id="KAG6942914.1"/>
    </source>
</evidence>
<name>A0A8J5I2Q1_9STRA</name>
<dbReference type="EMBL" id="JAENGY010002901">
    <property type="protein sequence ID" value="KAG6942914.1"/>
    <property type="molecule type" value="Genomic_DNA"/>
</dbReference>
<sequence>MCLSPVRIKLKIAQITVWDAEPTGSVGSQNMKFRPGAVYLFHCVEYARLFDDIARGTVVYDSNDADKIREASPPVVKRTIQYI</sequence>
<accession>A0A8J5I2Q1</accession>
<proteinExistence type="predicted"/>
<dbReference type="AlphaFoldDB" id="A0A8J5I2Q1"/>